<reference evidence="2" key="1">
    <citation type="submission" date="2020-11" db="EMBL/GenBank/DDBJ databases">
        <authorList>
            <consortium name="DOE Joint Genome Institute"/>
            <person name="Ahrendt S."/>
            <person name="Riley R."/>
            <person name="Andreopoulos W."/>
            <person name="Labutti K."/>
            <person name="Pangilinan J."/>
            <person name="Ruiz-Duenas F.J."/>
            <person name="Barrasa J.M."/>
            <person name="Sanchez-Garcia M."/>
            <person name="Camarero S."/>
            <person name="Miyauchi S."/>
            <person name="Serrano A."/>
            <person name="Linde D."/>
            <person name="Babiker R."/>
            <person name="Drula E."/>
            <person name="Ayuso-Fernandez I."/>
            <person name="Pacheco R."/>
            <person name="Padilla G."/>
            <person name="Ferreira P."/>
            <person name="Barriuso J."/>
            <person name="Kellner H."/>
            <person name="Castanera R."/>
            <person name="Alfaro M."/>
            <person name="Ramirez L."/>
            <person name="Pisabarro A.G."/>
            <person name="Kuo A."/>
            <person name="Tritt A."/>
            <person name="Lipzen A."/>
            <person name="He G."/>
            <person name="Yan M."/>
            <person name="Ng V."/>
            <person name="Cullen D."/>
            <person name="Martin F."/>
            <person name="Rosso M.-N."/>
            <person name="Henrissat B."/>
            <person name="Hibbett D."/>
            <person name="Martinez A.T."/>
            <person name="Grigoriev I.V."/>
        </authorList>
    </citation>
    <scope>NUCLEOTIDE SEQUENCE</scope>
    <source>
        <strain evidence="2">AH 40177</strain>
    </source>
</reference>
<keyword evidence="1" id="KW-1133">Transmembrane helix</keyword>
<dbReference type="AlphaFoldDB" id="A0A9P5U1G6"/>
<gene>
    <name evidence="2" type="ORF">BDP27DRAFT_1336629</name>
</gene>
<evidence type="ECO:0000256" key="1">
    <source>
        <dbReference type="SAM" id="Phobius"/>
    </source>
</evidence>
<keyword evidence="1" id="KW-0472">Membrane</keyword>
<keyword evidence="3" id="KW-1185">Reference proteome</keyword>
<organism evidence="2 3">
    <name type="scientific">Rhodocollybia butyracea</name>
    <dbReference type="NCBI Taxonomy" id="206335"/>
    <lineage>
        <taxon>Eukaryota</taxon>
        <taxon>Fungi</taxon>
        <taxon>Dikarya</taxon>
        <taxon>Basidiomycota</taxon>
        <taxon>Agaricomycotina</taxon>
        <taxon>Agaricomycetes</taxon>
        <taxon>Agaricomycetidae</taxon>
        <taxon>Agaricales</taxon>
        <taxon>Marasmiineae</taxon>
        <taxon>Omphalotaceae</taxon>
        <taxon>Rhodocollybia</taxon>
    </lineage>
</organism>
<evidence type="ECO:0000313" key="2">
    <source>
        <dbReference type="EMBL" id="KAF9062447.1"/>
    </source>
</evidence>
<proteinExistence type="predicted"/>
<dbReference type="Proteomes" id="UP000772434">
    <property type="component" value="Unassembled WGS sequence"/>
</dbReference>
<feature type="transmembrane region" description="Helical" evidence="1">
    <location>
        <begin position="26"/>
        <end position="45"/>
    </location>
</feature>
<evidence type="ECO:0000313" key="3">
    <source>
        <dbReference type="Proteomes" id="UP000772434"/>
    </source>
</evidence>
<comment type="caution">
    <text evidence="2">The sequence shown here is derived from an EMBL/GenBank/DDBJ whole genome shotgun (WGS) entry which is preliminary data.</text>
</comment>
<keyword evidence="1" id="KW-0812">Transmembrane</keyword>
<sequence>MPLWVGTLSLTVFIVAVVDCSLVRGITMFLVELVLVVSSWMFFAIRTHKTHQPPSRYSSYGDPSHLFCEKAKKSGIASLCIEKNYIQKFFLDCFSSLLSSHR</sequence>
<name>A0A9P5U1G6_9AGAR</name>
<protein>
    <submittedName>
        <fullName evidence="2">Uncharacterized protein</fullName>
    </submittedName>
</protein>
<accession>A0A9P5U1G6</accession>
<dbReference type="EMBL" id="JADNRY010000172">
    <property type="protein sequence ID" value="KAF9062447.1"/>
    <property type="molecule type" value="Genomic_DNA"/>
</dbReference>